<name>A0ABT7JMX7_9HYPH</name>
<evidence type="ECO:0000259" key="1">
    <source>
        <dbReference type="Pfam" id="PF01890"/>
    </source>
</evidence>
<accession>A0ABT7JMX7</accession>
<dbReference type="PANTHER" id="PTHR37477">
    <property type="entry name" value="COBALT-PRECORRIN-5A HYDROLASE"/>
    <property type="match status" value="1"/>
</dbReference>
<dbReference type="PANTHER" id="PTHR37477:SF1">
    <property type="entry name" value="COBALT-PRECORRIN-5A HYDROLASE"/>
    <property type="match status" value="1"/>
</dbReference>
<evidence type="ECO:0000313" key="2">
    <source>
        <dbReference type="EMBL" id="MDL2397708.1"/>
    </source>
</evidence>
<dbReference type="Pfam" id="PF01890">
    <property type="entry name" value="CbiG_C"/>
    <property type="match status" value="1"/>
</dbReference>
<comment type="caution">
    <text evidence="2">The sequence shown here is derived from an EMBL/GenBank/DDBJ whole genome shotgun (WGS) entry which is preliminary data.</text>
</comment>
<dbReference type="Proteomes" id="UP001172645">
    <property type="component" value="Unassembled WGS sequence"/>
</dbReference>
<proteinExistence type="predicted"/>
<organism evidence="2 3">
    <name type="scientific">Rhizobium mayense</name>
    <dbReference type="NCBI Taxonomy" id="1312184"/>
    <lineage>
        <taxon>Bacteria</taxon>
        <taxon>Pseudomonadati</taxon>
        <taxon>Pseudomonadota</taxon>
        <taxon>Alphaproteobacteria</taxon>
        <taxon>Hyphomicrobiales</taxon>
        <taxon>Rhizobiaceae</taxon>
        <taxon>Rhizobium/Agrobacterium group</taxon>
        <taxon>Rhizobium</taxon>
    </lineage>
</organism>
<sequence>MTIPDPMTRRYILGLGCERGTDWTDMRLLAERALRESGIATDQILAIASIDTRSNEPAILETAAHLRLPLRFFDAATLERETPRLKNPSELVFSRVGCHGVAEAAALAAAGPIAELVLPKIKSGFSTAAIAKIG</sequence>
<gene>
    <name evidence="2" type="ORF">PY649_02285</name>
</gene>
<reference evidence="2" key="1">
    <citation type="submission" date="2023-06" db="EMBL/GenBank/DDBJ databases">
        <title>Phylogenetic Diversity of Rhizobium strains.</title>
        <authorList>
            <person name="Moura F.T."/>
            <person name="Helene L.C.F."/>
            <person name="Hungria M."/>
        </authorList>
    </citation>
    <scope>NUCLEOTIDE SEQUENCE</scope>
    <source>
        <strain evidence="2">CCGE526</strain>
    </source>
</reference>
<feature type="domain" description="CobE/GbiG C-terminal" evidence="1">
    <location>
        <begin position="12"/>
        <end position="131"/>
    </location>
</feature>
<dbReference type="InterPro" id="IPR002750">
    <property type="entry name" value="CobE/GbiG_C"/>
</dbReference>
<evidence type="ECO:0000313" key="3">
    <source>
        <dbReference type="Proteomes" id="UP001172645"/>
    </source>
</evidence>
<dbReference type="SUPFAM" id="SSF159664">
    <property type="entry name" value="CobE/GbiG C-terminal domain-like"/>
    <property type="match status" value="1"/>
</dbReference>
<dbReference type="InterPro" id="IPR036518">
    <property type="entry name" value="CobE/GbiG_C_sf"/>
</dbReference>
<keyword evidence="3" id="KW-1185">Reference proteome</keyword>
<dbReference type="InterPro" id="IPR052553">
    <property type="entry name" value="CbiG_hydrolase"/>
</dbReference>
<protein>
    <submittedName>
        <fullName evidence="2">Cobalamin biosynthesis protein</fullName>
    </submittedName>
</protein>
<dbReference type="RefSeq" id="WP_285866469.1">
    <property type="nucleotide sequence ID" value="NZ_JARFYM010000001.1"/>
</dbReference>
<dbReference type="EMBL" id="JARFYM010000001">
    <property type="protein sequence ID" value="MDL2397708.1"/>
    <property type="molecule type" value="Genomic_DNA"/>
</dbReference>
<dbReference type="Gene3D" id="3.30.420.180">
    <property type="entry name" value="CobE/GbiG C-terminal domain"/>
    <property type="match status" value="1"/>
</dbReference>